<proteinExistence type="predicted"/>
<protein>
    <submittedName>
        <fullName evidence="1">Uncharacterized protein</fullName>
    </submittedName>
</protein>
<accession>A0A414NFH2</accession>
<evidence type="ECO:0000313" key="2">
    <source>
        <dbReference type="Proteomes" id="UP000283983"/>
    </source>
</evidence>
<gene>
    <name evidence="1" type="ORF">DW682_02320</name>
</gene>
<dbReference type="InParanoid" id="A0A414NFH2"/>
<reference evidence="1 2" key="1">
    <citation type="submission" date="2018-08" db="EMBL/GenBank/DDBJ databases">
        <title>A genome reference for cultivated species of the human gut microbiota.</title>
        <authorList>
            <person name="Zou Y."/>
            <person name="Xue W."/>
            <person name="Luo G."/>
        </authorList>
    </citation>
    <scope>NUCLEOTIDE SEQUENCE [LARGE SCALE GENOMIC DNA]</scope>
    <source>
        <strain evidence="1 2">AM25-33</strain>
    </source>
</reference>
<dbReference type="Proteomes" id="UP000283983">
    <property type="component" value="Unassembled WGS sequence"/>
</dbReference>
<name>A0A414NFH2_9ACTN</name>
<dbReference type="EMBL" id="QSLJ01000001">
    <property type="protein sequence ID" value="RHF38559.1"/>
    <property type="molecule type" value="Genomic_DNA"/>
</dbReference>
<comment type="caution">
    <text evidence="1">The sequence shown here is derived from an EMBL/GenBank/DDBJ whole genome shotgun (WGS) entry which is preliminary data.</text>
</comment>
<organism evidence="1 2">
    <name type="scientific">Collinsella intestinalis</name>
    <dbReference type="NCBI Taxonomy" id="147207"/>
    <lineage>
        <taxon>Bacteria</taxon>
        <taxon>Bacillati</taxon>
        <taxon>Actinomycetota</taxon>
        <taxon>Coriobacteriia</taxon>
        <taxon>Coriobacteriales</taxon>
        <taxon>Coriobacteriaceae</taxon>
        <taxon>Collinsella</taxon>
    </lineage>
</organism>
<keyword evidence="2" id="KW-1185">Reference proteome</keyword>
<evidence type="ECO:0000313" key="1">
    <source>
        <dbReference type="EMBL" id="RHF38559.1"/>
    </source>
</evidence>
<sequence length="85" mass="9712">MATPLATRSFKLFRSDGVCTMSRWFRFEAQDSCRLRFSLTFMALLSCPFPIGETIEEFISAMYFDLSNRNLTALMYAGGVLHMPP</sequence>
<dbReference type="AlphaFoldDB" id="A0A414NFH2"/>